<reference evidence="3 4" key="1">
    <citation type="submission" date="2024-10" db="EMBL/GenBank/DDBJ databases">
        <title>The Natural Products Discovery Center: Release of the First 8490 Sequenced Strains for Exploring Actinobacteria Biosynthetic Diversity.</title>
        <authorList>
            <person name="Kalkreuter E."/>
            <person name="Kautsar S.A."/>
            <person name="Yang D."/>
            <person name="Bader C.D."/>
            <person name="Teijaro C.N."/>
            <person name="Fluegel L."/>
            <person name="Davis C.M."/>
            <person name="Simpson J.R."/>
            <person name="Lauterbach L."/>
            <person name="Steele A.D."/>
            <person name="Gui C."/>
            <person name="Meng S."/>
            <person name="Li G."/>
            <person name="Viehrig K."/>
            <person name="Ye F."/>
            <person name="Su P."/>
            <person name="Kiefer A.F."/>
            <person name="Nichols A."/>
            <person name="Cepeda A.J."/>
            <person name="Yan W."/>
            <person name="Fan B."/>
            <person name="Jiang Y."/>
            <person name="Adhikari A."/>
            <person name="Zheng C.-J."/>
            <person name="Schuster L."/>
            <person name="Cowan T.M."/>
            <person name="Smanski M.J."/>
            <person name="Chevrette M.G."/>
            <person name="De Carvalho L.P.S."/>
            <person name="Shen B."/>
        </authorList>
    </citation>
    <scope>NUCLEOTIDE SEQUENCE [LARGE SCALE GENOMIC DNA]</scope>
    <source>
        <strain evidence="3 4">NPDC018013</strain>
    </source>
</reference>
<feature type="compositionally biased region" description="Low complexity" evidence="1">
    <location>
        <begin position="8"/>
        <end position="23"/>
    </location>
</feature>
<evidence type="ECO:0000256" key="1">
    <source>
        <dbReference type="SAM" id="MobiDB-lite"/>
    </source>
</evidence>
<feature type="transmembrane region" description="Helical" evidence="2">
    <location>
        <begin position="239"/>
        <end position="257"/>
    </location>
</feature>
<proteinExistence type="predicted"/>
<dbReference type="GeneID" id="97375181"/>
<feature type="transmembrane region" description="Helical" evidence="2">
    <location>
        <begin position="340"/>
        <end position="359"/>
    </location>
</feature>
<sequence>MSGGNSGSGTSNTAGRSGTSTMDGTGGTLGNGTGGRASTPATGGAAPAAAPERRLLRGLPWLVWRRHRTALSIGLLVTLGACALFAYERIGVMDFLDAKGSSPDAKGELLMEFQDKFNSMFSSDTSFLQFVPALVAIFFGAPLIASEQEHGTVKLVATQSTGRGRWIAATLGLPLAIAVLCTVLLSAAFTWLWSPARELAMFGDWLGGGAFESTGPVLVAMTLFLTSCGIAFGMLIKRVVAAMVATAVFSAATSLIWTEKVRVHLGTLRNYTYPFDGEGPVTPRGSIQIDDWLATADGKLFGINTCTSPEATADACRAKLGIVNRVIQYLDYPQMAGMQWLGAGILLALTVLVLGFVLWQAHRRPL</sequence>
<name>A0ABW7R845_9ACTN</name>
<protein>
    <submittedName>
        <fullName evidence="3">ABC transporter permease subunit</fullName>
    </submittedName>
</protein>
<keyword evidence="2" id="KW-0812">Transmembrane</keyword>
<organism evidence="3 4">
    <name type="scientific">Streptomyces celluloflavus</name>
    <dbReference type="NCBI Taxonomy" id="58344"/>
    <lineage>
        <taxon>Bacteria</taxon>
        <taxon>Bacillati</taxon>
        <taxon>Actinomycetota</taxon>
        <taxon>Actinomycetes</taxon>
        <taxon>Kitasatosporales</taxon>
        <taxon>Streptomycetaceae</taxon>
        <taxon>Streptomyces</taxon>
    </lineage>
</organism>
<evidence type="ECO:0000256" key="2">
    <source>
        <dbReference type="SAM" id="Phobius"/>
    </source>
</evidence>
<keyword evidence="2" id="KW-0472">Membrane</keyword>
<keyword evidence="4" id="KW-1185">Reference proteome</keyword>
<dbReference type="Proteomes" id="UP001610990">
    <property type="component" value="Unassembled WGS sequence"/>
</dbReference>
<feature type="compositionally biased region" description="Gly residues" evidence="1">
    <location>
        <begin position="24"/>
        <end position="35"/>
    </location>
</feature>
<feature type="transmembrane region" description="Helical" evidence="2">
    <location>
        <begin position="213"/>
        <end position="232"/>
    </location>
</feature>
<feature type="compositionally biased region" description="Low complexity" evidence="1">
    <location>
        <begin position="36"/>
        <end position="49"/>
    </location>
</feature>
<evidence type="ECO:0000313" key="4">
    <source>
        <dbReference type="Proteomes" id="UP001610990"/>
    </source>
</evidence>
<keyword evidence="2" id="KW-1133">Transmembrane helix</keyword>
<comment type="caution">
    <text evidence="3">The sequence shown here is derived from an EMBL/GenBank/DDBJ whole genome shotgun (WGS) entry which is preliminary data.</text>
</comment>
<feature type="region of interest" description="Disordered" evidence="1">
    <location>
        <begin position="1"/>
        <end position="49"/>
    </location>
</feature>
<dbReference type="EMBL" id="JBIRGH010000003">
    <property type="protein sequence ID" value="MFH8584220.1"/>
    <property type="molecule type" value="Genomic_DNA"/>
</dbReference>
<feature type="transmembrane region" description="Helical" evidence="2">
    <location>
        <begin position="127"/>
        <end position="145"/>
    </location>
</feature>
<accession>A0ABW7R845</accession>
<gene>
    <name evidence="3" type="ORF">ACH4GP_07470</name>
</gene>
<feature type="transmembrane region" description="Helical" evidence="2">
    <location>
        <begin position="69"/>
        <end position="87"/>
    </location>
</feature>
<dbReference type="RefSeq" id="WP_318279472.1">
    <property type="nucleotide sequence ID" value="NZ_JBIRFW010000011.1"/>
</dbReference>
<evidence type="ECO:0000313" key="3">
    <source>
        <dbReference type="EMBL" id="MFH8584220.1"/>
    </source>
</evidence>
<dbReference type="Pfam" id="PF12679">
    <property type="entry name" value="ABC2_membrane_2"/>
    <property type="match status" value="1"/>
</dbReference>
<feature type="transmembrane region" description="Helical" evidence="2">
    <location>
        <begin position="166"/>
        <end position="193"/>
    </location>
</feature>